<evidence type="ECO:0000256" key="2">
    <source>
        <dbReference type="ARBA" id="ARBA00022857"/>
    </source>
</evidence>
<dbReference type="InterPro" id="IPR002347">
    <property type="entry name" value="SDR_fam"/>
</dbReference>
<dbReference type="PRINTS" id="PR00080">
    <property type="entry name" value="SDRFAMILY"/>
</dbReference>
<sequence length="336" mass="36376">MLNIATRTARQSSSARRLARITTCVALARAIDAPAVHLGARRAALQFGSSERSFHGTAANQERQPIRNSPKALLPEFSLKDKVIIVSGGAQGLGLTQAEALLEAGATVHVYDRQPQPGPGSWYDDVAKRAAGELETALIYHQVDVRTGVDDINRITEEIANEHGHIDGLIAAAGIQQETPALEYTAADADRMLGVNVTGVLMTAQAVARQMVRLKQQGSLVLIASMSGTIANRGLICPVYNASKAGVIQLARNLAAEWGEYGIRVNTISPGYIVTEMVQRLFEKFPEREVEWPKHNMLNKLSKPEDYRGAAVFLLSDASRFMTGSDLRIDGGHAAW</sequence>
<dbReference type="InterPro" id="IPR036291">
    <property type="entry name" value="NAD(P)-bd_dom_sf"/>
</dbReference>
<dbReference type="FunFam" id="3.40.50.720:FF:000245">
    <property type="entry name" value="Short chain dehydrogenase, putative"/>
    <property type="match status" value="1"/>
</dbReference>
<evidence type="ECO:0000256" key="3">
    <source>
        <dbReference type="ARBA" id="ARBA00023002"/>
    </source>
</evidence>
<gene>
    <name evidence="4" type="ORF">BCR38DRAFT_357775</name>
</gene>
<dbReference type="AlphaFoldDB" id="A0A1Y2D5S2"/>
<evidence type="ECO:0000313" key="5">
    <source>
        <dbReference type="Proteomes" id="UP000193689"/>
    </source>
</evidence>
<evidence type="ECO:0000313" key="4">
    <source>
        <dbReference type="EMBL" id="ORY54557.1"/>
    </source>
</evidence>
<dbReference type="Pfam" id="PF13561">
    <property type="entry name" value="adh_short_C2"/>
    <property type="match status" value="1"/>
</dbReference>
<proteinExistence type="inferred from homology"/>
<dbReference type="PROSITE" id="PS00061">
    <property type="entry name" value="ADH_SHORT"/>
    <property type="match status" value="1"/>
</dbReference>
<evidence type="ECO:0000256" key="1">
    <source>
        <dbReference type="ARBA" id="ARBA00006484"/>
    </source>
</evidence>
<protein>
    <recommendedName>
        <fullName evidence="6">Short chain dehydrogenase</fullName>
    </recommendedName>
</protein>
<dbReference type="PRINTS" id="PR00081">
    <property type="entry name" value="GDHRDH"/>
</dbReference>
<dbReference type="InterPro" id="IPR020904">
    <property type="entry name" value="Sc_DH/Rdtase_CS"/>
</dbReference>
<dbReference type="GO" id="GO:0050664">
    <property type="term" value="F:oxidoreductase activity, acting on NAD(P)H, oxygen as acceptor"/>
    <property type="evidence" value="ECO:0007669"/>
    <property type="project" value="TreeGrafter"/>
</dbReference>
<keyword evidence="5" id="KW-1185">Reference proteome</keyword>
<dbReference type="RefSeq" id="XP_040709245.1">
    <property type="nucleotide sequence ID" value="XM_040857129.1"/>
</dbReference>
<dbReference type="Gene3D" id="3.40.50.720">
    <property type="entry name" value="NAD(P)-binding Rossmann-like Domain"/>
    <property type="match status" value="1"/>
</dbReference>
<dbReference type="STRING" id="1141098.A0A1Y2D5S2"/>
<dbReference type="PANTHER" id="PTHR43008:SF4">
    <property type="entry name" value="CHAIN DEHYDROGENASE, PUTATIVE (AFU_ORTHOLOGUE AFUA_4G08710)-RELATED"/>
    <property type="match status" value="1"/>
</dbReference>
<dbReference type="GO" id="GO:0016616">
    <property type="term" value="F:oxidoreductase activity, acting on the CH-OH group of donors, NAD or NADP as acceptor"/>
    <property type="evidence" value="ECO:0007669"/>
    <property type="project" value="UniProtKB-ARBA"/>
</dbReference>
<reference evidence="4 5" key="1">
    <citation type="submission" date="2016-07" db="EMBL/GenBank/DDBJ databases">
        <title>Pervasive Adenine N6-methylation of Active Genes in Fungi.</title>
        <authorList>
            <consortium name="DOE Joint Genome Institute"/>
            <person name="Mondo S.J."/>
            <person name="Dannebaum R.O."/>
            <person name="Kuo R.C."/>
            <person name="Labutti K."/>
            <person name="Haridas S."/>
            <person name="Kuo A."/>
            <person name="Salamov A."/>
            <person name="Ahrendt S.R."/>
            <person name="Lipzen A."/>
            <person name="Sullivan W."/>
            <person name="Andreopoulos W.B."/>
            <person name="Clum A."/>
            <person name="Lindquist E."/>
            <person name="Daum C."/>
            <person name="Ramamoorthy G.K."/>
            <person name="Gryganskyi A."/>
            <person name="Culley D."/>
            <person name="Magnuson J.K."/>
            <person name="James T.Y."/>
            <person name="O'Malley M.A."/>
            <person name="Stajich J.E."/>
            <person name="Spatafora J.W."/>
            <person name="Visel A."/>
            <person name="Grigoriev I.V."/>
        </authorList>
    </citation>
    <scope>NUCLEOTIDE SEQUENCE [LARGE SCALE GENOMIC DNA]</scope>
    <source>
        <strain evidence="4 5">CBS 129021</strain>
    </source>
</reference>
<dbReference type="SUPFAM" id="SSF51735">
    <property type="entry name" value="NAD(P)-binding Rossmann-fold domains"/>
    <property type="match status" value="1"/>
</dbReference>
<accession>A0A1Y2D5S2</accession>
<comment type="similarity">
    <text evidence="1">Belongs to the short-chain dehydrogenases/reductases (SDR) family.</text>
</comment>
<keyword evidence="2" id="KW-0521">NADP</keyword>
<keyword evidence="3" id="KW-0560">Oxidoreductase</keyword>
<organism evidence="4 5">
    <name type="scientific">Pseudomassariella vexata</name>
    <dbReference type="NCBI Taxonomy" id="1141098"/>
    <lineage>
        <taxon>Eukaryota</taxon>
        <taxon>Fungi</taxon>
        <taxon>Dikarya</taxon>
        <taxon>Ascomycota</taxon>
        <taxon>Pezizomycotina</taxon>
        <taxon>Sordariomycetes</taxon>
        <taxon>Xylariomycetidae</taxon>
        <taxon>Amphisphaeriales</taxon>
        <taxon>Pseudomassariaceae</taxon>
        <taxon>Pseudomassariella</taxon>
    </lineage>
</organism>
<evidence type="ECO:0008006" key="6">
    <source>
        <dbReference type="Google" id="ProtNLM"/>
    </source>
</evidence>
<dbReference type="InParanoid" id="A0A1Y2D5S2"/>
<comment type="caution">
    <text evidence="4">The sequence shown here is derived from an EMBL/GenBank/DDBJ whole genome shotgun (WGS) entry which is preliminary data.</text>
</comment>
<dbReference type="OrthoDB" id="1669814at2759"/>
<name>A0A1Y2D5S2_9PEZI</name>
<dbReference type="EMBL" id="MCFJ01000033">
    <property type="protein sequence ID" value="ORY54557.1"/>
    <property type="molecule type" value="Genomic_DNA"/>
</dbReference>
<dbReference type="GeneID" id="63773341"/>
<dbReference type="Proteomes" id="UP000193689">
    <property type="component" value="Unassembled WGS sequence"/>
</dbReference>
<dbReference type="PANTHER" id="PTHR43008">
    <property type="entry name" value="BENZIL REDUCTASE"/>
    <property type="match status" value="1"/>
</dbReference>